<dbReference type="AlphaFoldDB" id="A0A183F6N2"/>
<evidence type="ECO:0000313" key="1">
    <source>
        <dbReference type="Proteomes" id="UP000050761"/>
    </source>
</evidence>
<dbReference type="SUPFAM" id="SSF53098">
    <property type="entry name" value="Ribonuclease H-like"/>
    <property type="match status" value="2"/>
</dbReference>
<evidence type="ECO:0000313" key="2">
    <source>
        <dbReference type="WBParaSite" id="HPBE_0000182401-mRNA-1"/>
    </source>
</evidence>
<accession>A0A183F6N2</accession>
<proteinExistence type="predicted"/>
<dbReference type="InterPro" id="IPR012337">
    <property type="entry name" value="RNaseH-like_sf"/>
</dbReference>
<dbReference type="Gene3D" id="3.30.420.10">
    <property type="entry name" value="Ribonuclease H-like superfamily/Ribonuclease H"/>
    <property type="match status" value="2"/>
</dbReference>
<name>A0A183F6N2_HELPZ</name>
<sequence length="346" mass="39924">LLIYTDFNCPSNFQQKLESYAKRDFYSFNGPKMKNAELLKELYECSKDVEVTFKHRPAVENKMPNYVMANILKGEKFAITSYPSSSGFKAASYATVWADKRYGNDTMHRLAMHPVTLFRAQLSAIEDALSQAVDNQLPKVLLVTDSRAFMLNWRKGWIKPNGSPAPNKFLYDRIKDLTQAGTEVCFRYEPQQKDSPEWSQAVEKCLEAIDLPMIGKDRSEYGRSVSDLLSDEPSLQNSCIPKVRIFKKGTNLPNGVVWNTENDQKIDDAKELDARIHRALLRVLEKASSMEMRELIIRTDSSRLISSTENWLPIWHRNGWRNSLHKHIADADSWKRIWQLKKTIKV</sequence>
<dbReference type="InterPro" id="IPR036397">
    <property type="entry name" value="RNaseH_sf"/>
</dbReference>
<organism evidence="1 2">
    <name type="scientific">Heligmosomoides polygyrus</name>
    <name type="common">Parasitic roundworm</name>
    <dbReference type="NCBI Taxonomy" id="6339"/>
    <lineage>
        <taxon>Eukaryota</taxon>
        <taxon>Metazoa</taxon>
        <taxon>Ecdysozoa</taxon>
        <taxon>Nematoda</taxon>
        <taxon>Chromadorea</taxon>
        <taxon>Rhabditida</taxon>
        <taxon>Rhabditina</taxon>
        <taxon>Rhabditomorpha</taxon>
        <taxon>Strongyloidea</taxon>
        <taxon>Heligmosomidae</taxon>
        <taxon>Heligmosomoides</taxon>
    </lineage>
</organism>
<dbReference type="Proteomes" id="UP000050761">
    <property type="component" value="Unassembled WGS sequence"/>
</dbReference>
<reference evidence="2" key="1">
    <citation type="submission" date="2019-09" db="UniProtKB">
        <authorList>
            <consortium name="WormBaseParasite"/>
        </authorList>
    </citation>
    <scope>IDENTIFICATION</scope>
</reference>
<dbReference type="WBParaSite" id="HPBE_0000182401-mRNA-1">
    <property type="protein sequence ID" value="HPBE_0000182401-mRNA-1"/>
    <property type="gene ID" value="HPBE_0000182401"/>
</dbReference>
<dbReference type="GO" id="GO:0003676">
    <property type="term" value="F:nucleic acid binding"/>
    <property type="evidence" value="ECO:0007669"/>
    <property type="project" value="InterPro"/>
</dbReference>
<keyword evidence="1" id="KW-1185">Reference proteome</keyword>
<protein>
    <submittedName>
        <fullName evidence="2">RNase H domain-containing protein</fullName>
    </submittedName>
</protein>